<name>A0A1F7G8F6_9BACT</name>
<evidence type="ECO:0000313" key="1">
    <source>
        <dbReference type="EMBL" id="OGK15116.1"/>
    </source>
</evidence>
<accession>A0A1F7G8F6</accession>
<comment type="caution">
    <text evidence="1">The sequence shown here is derived from an EMBL/GenBank/DDBJ whole genome shotgun (WGS) entry which is preliminary data.</text>
</comment>
<proteinExistence type="predicted"/>
<dbReference type="Pfam" id="PF13366">
    <property type="entry name" value="PDDEXK_3"/>
    <property type="match status" value="1"/>
</dbReference>
<reference evidence="1 2" key="1">
    <citation type="journal article" date="2016" name="Nat. Commun.">
        <title>Thousands of microbial genomes shed light on interconnected biogeochemical processes in an aquifer system.</title>
        <authorList>
            <person name="Anantharaman K."/>
            <person name="Brown C.T."/>
            <person name="Hug L.A."/>
            <person name="Sharon I."/>
            <person name="Castelle C.J."/>
            <person name="Probst A.J."/>
            <person name="Thomas B.C."/>
            <person name="Singh A."/>
            <person name="Wilkins M.J."/>
            <person name="Karaoz U."/>
            <person name="Brodie E.L."/>
            <person name="Williams K.H."/>
            <person name="Hubbard S.S."/>
            <person name="Banfield J.F."/>
        </authorList>
    </citation>
    <scope>NUCLEOTIDE SEQUENCE [LARGE SCALE GENOMIC DNA]</scope>
</reference>
<gene>
    <name evidence="1" type="ORF">A2774_01565</name>
</gene>
<dbReference type="InterPro" id="IPR026350">
    <property type="entry name" value="GxxExxY"/>
</dbReference>
<organism evidence="1 2">
    <name type="scientific">Candidatus Roizmanbacteria bacterium RIFCSPHIGHO2_01_FULL_39_12c</name>
    <dbReference type="NCBI Taxonomy" id="1802031"/>
    <lineage>
        <taxon>Bacteria</taxon>
        <taxon>Candidatus Roizmaniibacteriota</taxon>
    </lineage>
</organism>
<dbReference type="NCBIfam" id="TIGR04256">
    <property type="entry name" value="GxxExxY"/>
    <property type="match status" value="1"/>
</dbReference>
<sequence length="128" mass="15219">MGKIIYPDLSYNLNGIFFKVHNYLGRYRNEQEYSDAIEEDLQKAQIKYEREKTLPASFQGEKEGRNKIDFIIEDSIILEIKAKRFLTREDYYQIKRYLTALNIKLGILVNFRDLRVNPKRILNSSGHI</sequence>
<protein>
    <recommendedName>
        <fullName evidence="3">GxxExxY protein</fullName>
    </recommendedName>
</protein>
<dbReference type="AlphaFoldDB" id="A0A1F7G8F6"/>
<evidence type="ECO:0000313" key="2">
    <source>
        <dbReference type="Proteomes" id="UP000177208"/>
    </source>
</evidence>
<dbReference type="EMBL" id="MFZG01000041">
    <property type="protein sequence ID" value="OGK15116.1"/>
    <property type="molecule type" value="Genomic_DNA"/>
</dbReference>
<dbReference type="Proteomes" id="UP000177208">
    <property type="component" value="Unassembled WGS sequence"/>
</dbReference>
<evidence type="ECO:0008006" key="3">
    <source>
        <dbReference type="Google" id="ProtNLM"/>
    </source>
</evidence>